<evidence type="ECO:0000313" key="1">
    <source>
        <dbReference type="EMBL" id="MCY6958395.1"/>
    </source>
</evidence>
<dbReference type="Gene3D" id="3.40.50.1820">
    <property type="entry name" value="alpha/beta hydrolase"/>
    <property type="match status" value="1"/>
</dbReference>
<dbReference type="Pfam" id="PF00756">
    <property type="entry name" value="Esterase"/>
    <property type="match status" value="1"/>
</dbReference>
<dbReference type="PANTHER" id="PTHR48098:SF1">
    <property type="entry name" value="DIACYLGLYCEROL ACYLTRANSFERASE_MYCOLYLTRANSFERASE AG85A"/>
    <property type="match status" value="1"/>
</dbReference>
<sequence length="271" mass="31077">MNKSKVEKVNFYSNILGKKMSVLVYLPESYNSLIPLPVLYFLHGRSGSENIMFEIDINTKADRMIKDGEIKPMIIACPRIENSRGLNSSLISKEVADPGDNNRIINLGMYEDYFMKEIIPLIDKTFNTIKDRKGRYIGGVSAGGYVALHNTLRYQHIFSKVGGHMPTLELELDEEDKPYYKDMDVWEKYDPIYIAKNNNISSDIDVYLDAGDKDEGRFYEGCSILHKILKEKGVNCENYIFPGNHSAQYIKSNIEKYLKFYGGKLTIFNKS</sequence>
<dbReference type="Proteomes" id="UP001144612">
    <property type="component" value="Unassembled WGS sequence"/>
</dbReference>
<keyword evidence="1" id="KW-0378">Hydrolase</keyword>
<organism evidence="1 2">
    <name type="scientific">Clostridium brassicae</name>
    <dbReference type="NCBI Taxonomy" id="2999072"/>
    <lineage>
        <taxon>Bacteria</taxon>
        <taxon>Bacillati</taxon>
        <taxon>Bacillota</taxon>
        <taxon>Clostridia</taxon>
        <taxon>Eubacteriales</taxon>
        <taxon>Clostridiaceae</taxon>
        <taxon>Clostridium</taxon>
    </lineage>
</organism>
<dbReference type="InterPro" id="IPR000801">
    <property type="entry name" value="Esterase-like"/>
</dbReference>
<reference evidence="1" key="1">
    <citation type="submission" date="2022-12" db="EMBL/GenBank/DDBJ databases">
        <title>Clostridium sp. nov., isolated from industrial wastewater.</title>
        <authorList>
            <person name="Jiayan W."/>
        </authorList>
    </citation>
    <scope>NUCLEOTIDE SEQUENCE</scope>
    <source>
        <strain evidence="1">ZC22-4</strain>
    </source>
</reference>
<protein>
    <submittedName>
        <fullName evidence="1">Alpha/beta hydrolase-fold protein</fullName>
    </submittedName>
</protein>
<dbReference type="GO" id="GO:0016787">
    <property type="term" value="F:hydrolase activity"/>
    <property type="evidence" value="ECO:0007669"/>
    <property type="project" value="UniProtKB-KW"/>
</dbReference>
<accession>A0ABT4D7W4</accession>
<keyword evidence="2" id="KW-1185">Reference proteome</keyword>
<gene>
    <name evidence="1" type="ORF">OW729_07245</name>
</gene>
<name>A0ABT4D7W4_9CLOT</name>
<evidence type="ECO:0000313" key="2">
    <source>
        <dbReference type="Proteomes" id="UP001144612"/>
    </source>
</evidence>
<dbReference type="SUPFAM" id="SSF53474">
    <property type="entry name" value="alpha/beta-Hydrolases"/>
    <property type="match status" value="1"/>
</dbReference>
<comment type="caution">
    <text evidence="1">The sequence shown here is derived from an EMBL/GenBank/DDBJ whole genome shotgun (WGS) entry which is preliminary data.</text>
</comment>
<dbReference type="RefSeq" id="WP_268060807.1">
    <property type="nucleotide sequence ID" value="NZ_JAPQFJ010000005.1"/>
</dbReference>
<proteinExistence type="predicted"/>
<dbReference type="EMBL" id="JAPQFJ010000005">
    <property type="protein sequence ID" value="MCY6958395.1"/>
    <property type="molecule type" value="Genomic_DNA"/>
</dbReference>
<dbReference type="InterPro" id="IPR029058">
    <property type="entry name" value="AB_hydrolase_fold"/>
</dbReference>
<dbReference type="PANTHER" id="PTHR48098">
    <property type="entry name" value="ENTEROCHELIN ESTERASE-RELATED"/>
    <property type="match status" value="1"/>
</dbReference>
<dbReference type="InterPro" id="IPR050583">
    <property type="entry name" value="Mycobacterial_A85_antigen"/>
</dbReference>